<evidence type="ECO:0000256" key="5">
    <source>
        <dbReference type="HAMAP-Rule" id="MF_03174"/>
    </source>
</evidence>
<dbReference type="Pfam" id="PF00557">
    <property type="entry name" value="Peptidase_M24"/>
    <property type="match status" value="1"/>
</dbReference>
<evidence type="ECO:0000259" key="7">
    <source>
        <dbReference type="Pfam" id="PF00557"/>
    </source>
</evidence>
<dbReference type="CDD" id="cd01086">
    <property type="entry name" value="MetAP1"/>
    <property type="match status" value="1"/>
</dbReference>
<evidence type="ECO:0000256" key="3">
    <source>
        <dbReference type="ARBA" id="ARBA00022723"/>
    </source>
</evidence>
<evidence type="ECO:0000256" key="1">
    <source>
        <dbReference type="ARBA" id="ARBA00022438"/>
    </source>
</evidence>
<dbReference type="EMBL" id="IACT01008272">
    <property type="protein sequence ID" value="LAC27384.1"/>
    <property type="molecule type" value="mRNA"/>
</dbReference>
<sequence>MRSRAVRLLRRFYHPDPKLRKVPDHIHRAPYYESGIVPIVPEIDFSNPNAESLRERIAIMRKACQLASYTRAFAGALVRDGISCDEIDRLTHEECIHRGYYPAPLNFKGFPKSLTCSVNEEICHGIPSQRLLKNGDIVKLDCSVFYEDHYGDCCGTFLVGEVDDVGQRLHSTTIQCVNEAIKICRPGVRFTEIGKTIQDIADEAGFGVVAEYAGHGIGKNLHTSPSIIHIRNAYHQGEMVPGMTFTIEPVLTEGSPTRRVLADGWTVVTCDGKRSAQHEETILITENGSEILTQHPSDLFHESFK</sequence>
<name>A0A6A7GAP7_9CRUS</name>
<evidence type="ECO:0000313" key="8">
    <source>
        <dbReference type="EMBL" id="LAC27384.1"/>
    </source>
</evidence>
<dbReference type="AlphaFoldDB" id="A0A6A7GAP7"/>
<comment type="similarity">
    <text evidence="5">Belongs to the peptidase M24A family. Methionine aminopeptidase type 1 subfamily.</text>
</comment>
<dbReference type="GO" id="GO:0004239">
    <property type="term" value="F:initiator methionyl aminopeptidase activity"/>
    <property type="evidence" value="ECO:0007669"/>
    <property type="project" value="UniProtKB-UniRule"/>
</dbReference>
<dbReference type="SUPFAM" id="SSF55920">
    <property type="entry name" value="Creatinase/aminopeptidase"/>
    <property type="match status" value="1"/>
</dbReference>
<feature type="domain" description="Peptidase M24" evidence="7">
    <location>
        <begin position="59"/>
        <end position="286"/>
    </location>
</feature>
<proteinExistence type="evidence at transcript level"/>
<dbReference type="NCBIfam" id="TIGR00500">
    <property type="entry name" value="met_pdase_I"/>
    <property type="match status" value="1"/>
</dbReference>
<dbReference type="PANTHER" id="PTHR43330">
    <property type="entry name" value="METHIONINE AMINOPEPTIDASE"/>
    <property type="match status" value="1"/>
</dbReference>
<protein>
    <recommendedName>
        <fullName evidence="6">Methionine aminopeptidase</fullName>
        <ecNumber evidence="6">3.4.11.18</ecNumber>
    </recommendedName>
</protein>
<dbReference type="InterPro" id="IPR001714">
    <property type="entry name" value="Pept_M24_MAP"/>
</dbReference>
<evidence type="ECO:0000256" key="4">
    <source>
        <dbReference type="ARBA" id="ARBA00022801"/>
    </source>
</evidence>
<dbReference type="InterPro" id="IPR036005">
    <property type="entry name" value="Creatinase/aminopeptidase-like"/>
</dbReference>
<feature type="binding site" evidence="5">
    <location>
        <position position="279"/>
    </location>
    <ligand>
        <name>a divalent metal cation</name>
        <dbReference type="ChEBI" id="CHEBI:60240"/>
        <label>2</label>
        <note>catalytic</note>
    </ligand>
</feature>
<dbReference type="GO" id="GO:0006508">
    <property type="term" value="P:proteolysis"/>
    <property type="evidence" value="ECO:0007669"/>
    <property type="project" value="UniProtKB-KW"/>
</dbReference>
<keyword evidence="4 5" id="KW-0378">Hydrolase</keyword>
<dbReference type="Gene3D" id="3.90.230.10">
    <property type="entry name" value="Creatinase/methionine aminopeptidase superfamily"/>
    <property type="match status" value="1"/>
</dbReference>
<organism evidence="8">
    <name type="scientific">Hirondellea gigas</name>
    <dbReference type="NCBI Taxonomy" id="1518452"/>
    <lineage>
        <taxon>Eukaryota</taxon>
        <taxon>Metazoa</taxon>
        <taxon>Ecdysozoa</taxon>
        <taxon>Arthropoda</taxon>
        <taxon>Crustacea</taxon>
        <taxon>Multicrustacea</taxon>
        <taxon>Malacostraca</taxon>
        <taxon>Eumalacostraca</taxon>
        <taxon>Peracarida</taxon>
        <taxon>Amphipoda</taxon>
        <taxon>Amphilochidea</taxon>
        <taxon>Lysianassida</taxon>
        <taxon>Lysianassidira</taxon>
        <taxon>Lysianassoidea</taxon>
        <taxon>Lysianassidae</taxon>
        <taxon>Hirondellea</taxon>
    </lineage>
</organism>
<evidence type="ECO:0000256" key="2">
    <source>
        <dbReference type="ARBA" id="ARBA00022670"/>
    </source>
</evidence>
<dbReference type="GO" id="GO:0046872">
    <property type="term" value="F:metal ion binding"/>
    <property type="evidence" value="ECO:0007669"/>
    <property type="project" value="UniProtKB-UniRule"/>
</dbReference>
<comment type="cofactor">
    <cofactor evidence="5">
        <name>Co(2+)</name>
        <dbReference type="ChEBI" id="CHEBI:48828"/>
    </cofactor>
    <cofactor evidence="5">
        <name>Zn(2+)</name>
        <dbReference type="ChEBI" id="CHEBI:29105"/>
    </cofactor>
    <cofactor evidence="5">
        <name>Mn(2+)</name>
        <dbReference type="ChEBI" id="CHEBI:29035"/>
    </cofactor>
    <cofactor evidence="5">
        <name>Fe(2+)</name>
        <dbReference type="ChEBI" id="CHEBI:29033"/>
    </cofactor>
    <text evidence="5">Binds 2 divalent metal cations per subunit. Has a high-affinity and a low affinity metal-binding site. The true nature of the physiological cofactor is under debate. The enzyme is active with cobalt, zinc, manganese or divalent iron ions. Most likely, methionine aminopeptidases function as mononuclear Fe(2+)-metalloproteases under physiological conditions, and the catalytically relevant metal-binding site has been assigned to the histidine-containing high-affinity site.</text>
</comment>
<keyword evidence="3 5" id="KW-0479">Metal-binding</keyword>
<keyword evidence="2 5" id="KW-0645">Protease</keyword>
<dbReference type="HAMAP" id="MF_01974">
    <property type="entry name" value="MetAP_1"/>
    <property type="match status" value="1"/>
</dbReference>
<comment type="function">
    <text evidence="6">Cotranslationally removes the N-terminal methionine from nascent proteins. The N-terminal methionine is often cleaved when the second residue in the primary sequence is small and uncharged (Met-Ala-, Cys, Gly, Pro, Ser, Thr, or Val).</text>
</comment>
<feature type="binding site" evidence="5">
    <location>
        <position position="152"/>
    </location>
    <ligand>
        <name>a divalent metal cation</name>
        <dbReference type="ChEBI" id="CHEBI:60240"/>
        <label>2</label>
        <note>catalytic</note>
    </ligand>
</feature>
<reference evidence="8" key="1">
    <citation type="submission" date="2017-11" db="EMBL/GenBank/DDBJ databases">
        <title>The sensing device of the deep-sea amphipod.</title>
        <authorList>
            <person name="Kobayashi H."/>
            <person name="Nagahama T."/>
            <person name="Arai W."/>
            <person name="Sasagawa Y."/>
            <person name="Umeda M."/>
            <person name="Hayashi T."/>
            <person name="Nikaido I."/>
            <person name="Watanabe H."/>
            <person name="Oguri K."/>
            <person name="Kitazato H."/>
            <person name="Fujioka K."/>
            <person name="Kido Y."/>
            <person name="Takami H."/>
        </authorList>
    </citation>
    <scope>NUCLEOTIDE SEQUENCE</scope>
    <source>
        <tissue evidence="8">Whole body</tissue>
    </source>
</reference>
<dbReference type="EC" id="3.4.11.18" evidence="6"/>
<dbReference type="InterPro" id="IPR000994">
    <property type="entry name" value="Pept_M24"/>
</dbReference>
<keyword evidence="1 5" id="KW-0031">Aminopeptidase</keyword>
<dbReference type="InterPro" id="IPR002467">
    <property type="entry name" value="Pept_M24A_MAP1"/>
</dbReference>
<feature type="binding site" evidence="5">
    <location>
        <position position="279"/>
    </location>
    <ligand>
        <name>a divalent metal cation</name>
        <dbReference type="ChEBI" id="CHEBI:60240"/>
        <label>1</label>
    </ligand>
</feature>
<accession>A0A6A7GAP7</accession>
<feature type="binding site" evidence="5">
    <location>
        <position position="215"/>
    </location>
    <ligand>
        <name>a divalent metal cation</name>
        <dbReference type="ChEBI" id="CHEBI:60240"/>
        <label>2</label>
        <note>catalytic</note>
    </ligand>
</feature>
<dbReference type="PRINTS" id="PR00599">
    <property type="entry name" value="MAPEPTIDASE"/>
</dbReference>
<feature type="binding site" evidence="5">
    <location>
        <position position="152"/>
    </location>
    <ligand>
        <name>a divalent metal cation</name>
        <dbReference type="ChEBI" id="CHEBI:60240"/>
        <label>1</label>
    </ligand>
</feature>
<feature type="binding site" evidence="5">
    <location>
        <position position="248"/>
    </location>
    <ligand>
        <name>a divalent metal cation</name>
        <dbReference type="ChEBI" id="CHEBI:60240"/>
        <label>2</label>
        <note>catalytic</note>
    </ligand>
</feature>
<feature type="binding site" evidence="5">
    <location>
        <position position="222"/>
    </location>
    <ligand>
        <name>substrate</name>
    </ligand>
</feature>
<comment type="catalytic activity">
    <reaction evidence="5 6">
        <text>Release of N-terminal amino acids, preferentially methionine, from peptides and arylamides.</text>
        <dbReference type="EC" id="3.4.11.18"/>
    </reaction>
</comment>
<evidence type="ECO:0000256" key="6">
    <source>
        <dbReference type="RuleBase" id="RU003653"/>
    </source>
</evidence>
<dbReference type="PANTHER" id="PTHR43330:SF8">
    <property type="entry name" value="METHIONINE AMINOPEPTIDASE 1D, MITOCHONDRIAL"/>
    <property type="match status" value="1"/>
</dbReference>
<feature type="binding site" evidence="5">
    <location>
        <position position="124"/>
    </location>
    <ligand>
        <name>substrate</name>
    </ligand>
</feature>
<dbReference type="GO" id="GO:0070006">
    <property type="term" value="F:metalloaminopeptidase activity"/>
    <property type="evidence" value="ECO:0007669"/>
    <property type="project" value="UniProtKB-UniRule"/>
</dbReference>
<feature type="binding site" evidence="5">
    <location>
        <position position="141"/>
    </location>
    <ligand>
        <name>a divalent metal cation</name>
        <dbReference type="ChEBI" id="CHEBI:60240"/>
        <label>1</label>
    </ligand>
</feature>